<evidence type="ECO:0000256" key="4">
    <source>
        <dbReference type="ARBA" id="ARBA00023004"/>
    </source>
</evidence>
<name>A0A413U7G7_9FIRM</name>
<gene>
    <name evidence="7" type="ORF">DW912_02320</name>
</gene>
<keyword evidence="2" id="KW-0949">S-adenosyl-L-methionine</keyword>
<evidence type="ECO:0000256" key="2">
    <source>
        <dbReference type="ARBA" id="ARBA00022691"/>
    </source>
</evidence>
<evidence type="ECO:0000256" key="1">
    <source>
        <dbReference type="ARBA" id="ARBA00001966"/>
    </source>
</evidence>
<evidence type="ECO:0000259" key="6">
    <source>
        <dbReference type="SMART" id="SM00729"/>
    </source>
</evidence>
<dbReference type="AlphaFoldDB" id="A0A413U7G7"/>
<accession>A0A413U7G7</accession>
<dbReference type="SFLD" id="SFLDG01082">
    <property type="entry name" value="B12-binding_domain_containing"/>
    <property type="match status" value="1"/>
</dbReference>
<evidence type="ECO:0000256" key="5">
    <source>
        <dbReference type="ARBA" id="ARBA00023014"/>
    </source>
</evidence>
<dbReference type="GO" id="GO:0051536">
    <property type="term" value="F:iron-sulfur cluster binding"/>
    <property type="evidence" value="ECO:0007669"/>
    <property type="project" value="UniProtKB-KW"/>
</dbReference>
<evidence type="ECO:0000256" key="3">
    <source>
        <dbReference type="ARBA" id="ARBA00022723"/>
    </source>
</evidence>
<dbReference type="InterPro" id="IPR051198">
    <property type="entry name" value="BchE-like"/>
</dbReference>
<comment type="caution">
    <text evidence="7">The sequence shown here is derived from an EMBL/GenBank/DDBJ whole genome shotgun (WGS) entry which is preliminary data.</text>
</comment>
<feature type="domain" description="Elp3/MiaA/NifB-like radical SAM core" evidence="6">
    <location>
        <begin position="285"/>
        <end position="497"/>
    </location>
</feature>
<proteinExistence type="predicted"/>
<dbReference type="InterPro" id="IPR023404">
    <property type="entry name" value="rSAM_horseshoe"/>
</dbReference>
<dbReference type="InterPro" id="IPR007197">
    <property type="entry name" value="rSAM"/>
</dbReference>
<protein>
    <submittedName>
        <fullName evidence="7">Radical SAM protein</fullName>
    </submittedName>
</protein>
<keyword evidence="3" id="KW-0479">Metal-binding</keyword>
<dbReference type="RefSeq" id="WP_118332173.1">
    <property type="nucleotide sequence ID" value="NZ_QSFZ01000002.1"/>
</dbReference>
<dbReference type="EMBL" id="QSFZ01000002">
    <property type="protein sequence ID" value="RHA93877.1"/>
    <property type="molecule type" value="Genomic_DNA"/>
</dbReference>
<reference evidence="7 8" key="1">
    <citation type="submission" date="2018-08" db="EMBL/GenBank/DDBJ databases">
        <title>A genome reference for cultivated species of the human gut microbiota.</title>
        <authorList>
            <person name="Zou Y."/>
            <person name="Xue W."/>
            <person name="Luo G."/>
        </authorList>
    </citation>
    <scope>NUCLEOTIDE SEQUENCE [LARGE SCALE GENOMIC DNA]</scope>
    <source>
        <strain evidence="7 8">AM42-17AT</strain>
    </source>
</reference>
<dbReference type="Proteomes" id="UP000286220">
    <property type="component" value="Unassembled WGS sequence"/>
</dbReference>
<dbReference type="Gene3D" id="3.80.30.20">
    <property type="entry name" value="tm_1862 like domain"/>
    <property type="match status" value="1"/>
</dbReference>
<comment type="cofactor">
    <cofactor evidence="1">
        <name>[4Fe-4S] cluster</name>
        <dbReference type="ChEBI" id="CHEBI:49883"/>
    </cofactor>
</comment>
<dbReference type="Pfam" id="PF04055">
    <property type="entry name" value="Radical_SAM"/>
    <property type="match status" value="1"/>
</dbReference>
<organism evidence="7 8">
    <name type="scientific">Agathobacter rectalis</name>
    <dbReference type="NCBI Taxonomy" id="39491"/>
    <lineage>
        <taxon>Bacteria</taxon>
        <taxon>Bacillati</taxon>
        <taxon>Bacillota</taxon>
        <taxon>Clostridia</taxon>
        <taxon>Lachnospirales</taxon>
        <taxon>Lachnospiraceae</taxon>
        <taxon>Agathobacter</taxon>
    </lineage>
</organism>
<dbReference type="SUPFAM" id="SSF102114">
    <property type="entry name" value="Radical SAM enzymes"/>
    <property type="match status" value="1"/>
</dbReference>
<keyword evidence="4" id="KW-0408">Iron</keyword>
<evidence type="ECO:0000313" key="8">
    <source>
        <dbReference type="Proteomes" id="UP000286220"/>
    </source>
</evidence>
<dbReference type="GO" id="GO:0003824">
    <property type="term" value="F:catalytic activity"/>
    <property type="evidence" value="ECO:0007669"/>
    <property type="project" value="InterPro"/>
</dbReference>
<dbReference type="InterPro" id="IPR006638">
    <property type="entry name" value="Elp3/MiaA/NifB-like_rSAM"/>
</dbReference>
<dbReference type="SFLD" id="SFLDS00029">
    <property type="entry name" value="Radical_SAM"/>
    <property type="match status" value="1"/>
</dbReference>
<keyword evidence="5" id="KW-0411">Iron-sulfur</keyword>
<dbReference type="SMART" id="SM00729">
    <property type="entry name" value="Elp3"/>
    <property type="match status" value="1"/>
</dbReference>
<sequence length="649" mass="76904">MKEFTINTPGDYVSLIPGDCNESVSTDTFSYLDINALFWKELFSDNNILEILEFGKLRFEHSQNIPIKIQAILCDTNIFYQNLKSALEFKLSKNVSKQLFLGCIETIEMFCELYTLCCSLPFKLTITEGFVHNKDSAEYLNEYCLAKNHNPYIDYIINSVVPRILEEKPDILWITGKPNIATFALAKLLKKYLPNIFISLCDFKTDYYSLYKIKDLLIRNTILFSIFDYILLFDNVNIREMLVNSLVNQSEMNNIPGLIYKERGEIICNDIPFPNDKVSIDNNKLDLKLFETNYCYWNKCSFCGINHKYCTQNERQKWNIPEAINILKERNKNGNRYIWLTDEAIPPIILKKLLIKFTENQFNFIWHFRTRIEPELLDPELIELVKNNGVKSIILGFESASERILRLMKKTFCSDYLSIAEKIVEKYTSNGIHIHFPVLIGFPTETNDERNYSLQFVEYLSKKYELFSYNINILELDISSDLFNRWYDYDIKQIKFPCLPRYFLGNNVDWDSNIDFLENIRTNQMKKQFRWYPNLTYISINAFYNLWERKRGVFYENRNNVTVPYIDLNNNYMLNSNTVFFKTITGEFCIYDFTFHNFILGGEIIQYVYYSFKKSLSIKEIIKKFSSFGEKNVMNFLNDLLKLNFIIQK</sequence>
<dbReference type="InterPro" id="IPR058240">
    <property type="entry name" value="rSAM_sf"/>
</dbReference>
<dbReference type="PANTHER" id="PTHR43409">
    <property type="entry name" value="ANAEROBIC MAGNESIUM-PROTOPORPHYRIN IX MONOMETHYL ESTER CYCLASE-RELATED"/>
    <property type="match status" value="1"/>
</dbReference>
<dbReference type="GO" id="GO:0046872">
    <property type="term" value="F:metal ion binding"/>
    <property type="evidence" value="ECO:0007669"/>
    <property type="project" value="UniProtKB-KW"/>
</dbReference>
<evidence type="ECO:0000313" key="7">
    <source>
        <dbReference type="EMBL" id="RHA93877.1"/>
    </source>
</evidence>